<dbReference type="InterPro" id="IPR050336">
    <property type="entry name" value="Chromosome_partition/occlusion"/>
</dbReference>
<evidence type="ECO:0000313" key="4">
    <source>
        <dbReference type="Proteomes" id="UP001158644"/>
    </source>
</evidence>
<dbReference type="EMBL" id="JAOBZK010000027">
    <property type="protein sequence ID" value="MDH1180091.1"/>
    <property type="molecule type" value="Genomic_DNA"/>
</dbReference>
<dbReference type="PANTHER" id="PTHR33375">
    <property type="entry name" value="CHROMOSOME-PARTITIONING PROTEIN PARB-RELATED"/>
    <property type="match status" value="1"/>
</dbReference>
<gene>
    <name evidence="3" type="ORF">N5C72_18550</name>
</gene>
<protein>
    <submittedName>
        <fullName evidence="3">ParB/RepB/Spo0J family partition protein</fullName>
    </submittedName>
</protein>
<dbReference type="SUPFAM" id="SSF109709">
    <property type="entry name" value="KorB DNA-binding domain-like"/>
    <property type="match status" value="1"/>
</dbReference>
<dbReference type="Gene3D" id="1.10.10.2830">
    <property type="match status" value="1"/>
</dbReference>
<evidence type="ECO:0000256" key="1">
    <source>
        <dbReference type="SAM" id="MobiDB-lite"/>
    </source>
</evidence>
<feature type="domain" description="ParB-like N-terminal" evidence="2">
    <location>
        <begin position="64"/>
        <end position="159"/>
    </location>
</feature>
<dbReference type="Pfam" id="PF02195">
    <property type="entry name" value="ParB_N"/>
    <property type="match status" value="1"/>
</dbReference>
<dbReference type="InterPro" id="IPR036086">
    <property type="entry name" value="ParB/Sulfiredoxin_sf"/>
</dbReference>
<evidence type="ECO:0000259" key="2">
    <source>
        <dbReference type="SMART" id="SM00470"/>
    </source>
</evidence>
<feature type="region of interest" description="Disordered" evidence="1">
    <location>
        <begin position="451"/>
        <end position="476"/>
    </location>
</feature>
<evidence type="ECO:0000313" key="3">
    <source>
        <dbReference type="EMBL" id="MDH1180091.1"/>
    </source>
</evidence>
<sequence>MNTTTVSETQAVADDKAAQQTRAVLEQAQAAAQAGEAMSAATLTVAPAPAIAPDASNPPAAELRFIALTRLRLSKRDVRKTRAPVDALAESIARVGLLQNLIVVPVADEDDQYEVVAGGRRFAALRLLAKTNRIARDQTIPCLVVPDASAVTVSLTENVQRQDMHPADQFEAFLTLVNEGRPIEDIAADFGVTPLVVQRRLKLARISPRLMADYRQGGVTLEQLMALTLTDDHKAQEAAYFDAPPYEREPYALRRRLTQGDVEAARSPMARFVGVDAYTAAGGGLRRDLFAQEDGEGVTLTDADLLARLAADKLKTLAVEIRAEGWKWVEAVAVFGYSELAAFRRAPQIERQPTAKQAKRLAALQARREAIEEALHAAEENEDEDAAAKLYEQGDRVGEALDALYANLLAYAPETMAASGAVVTLDHTGQVIVHRGLLRLEDAKALTEAARAEHAGNNVGDEDSRDGEAEAPPAKTLSERLVRNLSAHRTAALQAELAKKPDVALAALVHRLALTVFYHGGDSVLQIAAQPQDGLTQYAPELAEGKAAGEFNALRTAWRDRLPADDADLFDALRDIKRADLLALLAVCVAGTVDGVSRSEHDTRAAALAQAVKLDMSTYWQPTAEAYFNHVPKAQTLAWFQAFKPAEVNRVAGYKKPNLTAEAAEHAIAAKWLPDMLRTA</sequence>
<dbReference type="SUPFAM" id="SSF110849">
    <property type="entry name" value="ParB/Sulfiredoxin"/>
    <property type="match status" value="1"/>
</dbReference>
<dbReference type="SMART" id="SM00470">
    <property type="entry name" value="ParB"/>
    <property type="match status" value="1"/>
</dbReference>
<dbReference type="PANTHER" id="PTHR33375:SF7">
    <property type="entry name" value="CHROMOSOME 2-PARTITIONING PROTEIN PARB-RELATED"/>
    <property type="match status" value="1"/>
</dbReference>
<dbReference type="Gene3D" id="3.90.1530.30">
    <property type="match status" value="1"/>
</dbReference>
<dbReference type="RefSeq" id="WP_279991504.1">
    <property type="nucleotide sequence ID" value="NZ_JAOBZK010000027.1"/>
</dbReference>
<dbReference type="AlphaFoldDB" id="A0ABD4YZW9"/>
<organism evidence="3 4">
    <name type="scientific">Achromobacter mucicolens</name>
    <dbReference type="NCBI Taxonomy" id="1389922"/>
    <lineage>
        <taxon>Bacteria</taxon>
        <taxon>Pseudomonadati</taxon>
        <taxon>Pseudomonadota</taxon>
        <taxon>Betaproteobacteria</taxon>
        <taxon>Burkholderiales</taxon>
        <taxon>Alcaligenaceae</taxon>
        <taxon>Achromobacter</taxon>
    </lineage>
</organism>
<accession>A0ABD4YZW9</accession>
<dbReference type="Proteomes" id="UP001158644">
    <property type="component" value="Unassembled WGS sequence"/>
</dbReference>
<dbReference type="FunFam" id="3.90.1530.30:FF:000002">
    <property type="entry name" value="Chromosome partitioning protein ParB"/>
    <property type="match status" value="1"/>
</dbReference>
<reference evidence="3 4" key="1">
    <citation type="submission" date="2022-09" db="EMBL/GenBank/DDBJ databases">
        <title>Intensive care unit water sources are persistently colonized with multi-drug resistant bacteria and are the site of extensive horizontal gene transfer of antibiotic resistance genes.</title>
        <authorList>
            <person name="Diorio-Toth L."/>
        </authorList>
    </citation>
    <scope>NUCLEOTIDE SEQUENCE [LARGE SCALE GENOMIC DNA]</scope>
    <source>
        <strain evidence="3 4">GD03967</strain>
    </source>
</reference>
<comment type="caution">
    <text evidence="3">The sequence shown here is derived from an EMBL/GenBank/DDBJ whole genome shotgun (WGS) entry which is preliminary data.</text>
</comment>
<dbReference type="CDD" id="cd16406">
    <property type="entry name" value="ParB_N_like"/>
    <property type="match status" value="1"/>
</dbReference>
<name>A0ABD4YZW9_9BURK</name>
<dbReference type="InterPro" id="IPR003115">
    <property type="entry name" value="ParB_N"/>
</dbReference>
<proteinExistence type="predicted"/>